<sequence>MSAPPEPEAGRAAWTIALRVAALLAADPHGCGGVRLRARPGPVREAWLAAFRAALGTGSPVRRMPVAIADDRLLGGLDLPATLGAGRPVLQRGLLAEAHGGVLIVPMAERLDAGTAARLAACLDTGIAALAREGLDVCLPARFGLILLDEGEADEAPPDALLDRLAFRIDLETVGIRDIAPEGEGATATEIIAPDPDTVRAVEALCSAAAALGVDSLRAPILALRVARLAALRDGAAEPGEAHIVEAARLVLAPRATRIPEAAPPPPERSERPDDAPEDGQDGADRALDDVVLEAVRAALPPGLLALLAAGRVRNASAGRAGSRAASDRAGRREGSRAGDPRRGRLDLVATLRAAAPWQKLRASARRPQQPIVIRGDDIRVARFRRRSETTTIFAVDASGSAAIERLAEAKGAVEGLLAESYARRDRVALLAFRGAGADIVLPPTRSLVRAKRGLAGLPGGGGTPLAAGLDAALLLALSVRRGGGSPLVVLLTDGRANVARSGEPGRGRAGEDALAAARAFRSEGLPALLVDTAARPSETARRLAEAMAARYLPLPQADAARLGAAVRAVAS</sequence>
<evidence type="ECO:0000259" key="2">
    <source>
        <dbReference type="PROSITE" id="PS50234"/>
    </source>
</evidence>
<dbReference type="Gene3D" id="3.40.50.300">
    <property type="entry name" value="P-loop containing nucleotide triphosphate hydrolases"/>
    <property type="match status" value="1"/>
</dbReference>
<dbReference type="Gene3D" id="1.10.8.80">
    <property type="entry name" value="Magnesium chelatase subunit I, C-Terminal domain"/>
    <property type="match status" value="1"/>
</dbReference>
<gene>
    <name evidence="4" type="ORF">GCM10007888_03490</name>
    <name evidence="3" type="ORF">MOX02_00610</name>
</gene>
<dbReference type="EMBL" id="BSPK01000004">
    <property type="protein sequence ID" value="GLS61968.1"/>
    <property type="molecule type" value="Genomic_DNA"/>
</dbReference>
<reference evidence="4" key="1">
    <citation type="journal article" date="2014" name="Int. J. Syst. Evol. Microbiol.">
        <title>Complete genome of a new Firmicutes species belonging to the dominant human colonic microbiota ('Ruminococcus bicirculans') reveals two chromosomes and a selective capacity to utilize plant glucans.</title>
        <authorList>
            <consortium name="NISC Comparative Sequencing Program"/>
            <person name="Wegmann U."/>
            <person name="Louis P."/>
            <person name="Goesmann A."/>
            <person name="Henrissat B."/>
            <person name="Duncan S.H."/>
            <person name="Flint H.J."/>
        </authorList>
    </citation>
    <scope>NUCLEOTIDE SEQUENCE</scope>
    <source>
        <strain evidence="4">NBRC 107715</strain>
    </source>
</reference>
<dbReference type="SUPFAM" id="SSF53300">
    <property type="entry name" value="vWA-like"/>
    <property type="match status" value="1"/>
</dbReference>
<accession>A0A512IWI5</accession>
<feature type="domain" description="VWFA" evidence="2">
    <location>
        <begin position="391"/>
        <end position="570"/>
    </location>
</feature>
<dbReference type="SMART" id="SM00327">
    <property type="entry name" value="VWA"/>
    <property type="match status" value="1"/>
</dbReference>
<protein>
    <submittedName>
        <fullName evidence="3">Mg-protoporphyrin IX chelatase</fullName>
    </submittedName>
</protein>
<dbReference type="Pfam" id="PF13519">
    <property type="entry name" value="VWA_2"/>
    <property type="match status" value="1"/>
</dbReference>
<dbReference type="PANTHER" id="PTHR43473">
    <property type="entry name" value="MAGNESIUM-CHELATASE SUBUNIT CHLD, CHLOROPLASTIC"/>
    <property type="match status" value="1"/>
</dbReference>
<feature type="region of interest" description="Disordered" evidence="1">
    <location>
        <begin position="256"/>
        <end position="284"/>
    </location>
</feature>
<dbReference type="NCBIfam" id="NF009943">
    <property type="entry name" value="PRK13406.1"/>
    <property type="match status" value="1"/>
</dbReference>
<evidence type="ECO:0000313" key="5">
    <source>
        <dbReference type="Proteomes" id="UP000321960"/>
    </source>
</evidence>
<name>A0A512IWI5_9HYPH</name>
<evidence type="ECO:0000313" key="4">
    <source>
        <dbReference type="EMBL" id="GLS61968.1"/>
    </source>
</evidence>
<comment type="caution">
    <text evidence="3">The sequence shown here is derived from an EMBL/GenBank/DDBJ whole genome shotgun (WGS) entry which is preliminary data.</text>
</comment>
<reference evidence="3 5" key="3">
    <citation type="submission" date="2019-07" db="EMBL/GenBank/DDBJ databases">
        <title>Whole genome shotgun sequence of Methylobacterium oxalidis NBRC 107715.</title>
        <authorList>
            <person name="Hosoyama A."/>
            <person name="Uohara A."/>
            <person name="Ohji S."/>
            <person name="Ichikawa N."/>
        </authorList>
    </citation>
    <scope>NUCLEOTIDE SEQUENCE [LARGE SCALE GENOMIC DNA]</scope>
    <source>
        <strain evidence="3 5">NBRC 107715</strain>
    </source>
</reference>
<dbReference type="InterPro" id="IPR041628">
    <property type="entry name" value="ChlI/MoxR_AAA_lid"/>
</dbReference>
<dbReference type="SUPFAM" id="SSF52540">
    <property type="entry name" value="P-loop containing nucleoside triphosphate hydrolases"/>
    <property type="match status" value="1"/>
</dbReference>
<evidence type="ECO:0000313" key="6">
    <source>
        <dbReference type="Proteomes" id="UP001156856"/>
    </source>
</evidence>
<keyword evidence="6" id="KW-1185">Reference proteome</keyword>
<dbReference type="PANTHER" id="PTHR43473:SF2">
    <property type="entry name" value="MAGNESIUM-CHELATASE SUBUNIT CHLD, CHLOROPLASTIC"/>
    <property type="match status" value="1"/>
</dbReference>
<dbReference type="InterPro" id="IPR036465">
    <property type="entry name" value="vWFA_dom_sf"/>
</dbReference>
<feature type="region of interest" description="Disordered" evidence="1">
    <location>
        <begin position="318"/>
        <end position="343"/>
    </location>
</feature>
<dbReference type="PROSITE" id="PS50234">
    <property type="entry name" value="VWFA"/>
    <property type="match status" value="1"/>
</dbReference>
<dbReference type="Proteomes" id="UP000321960">
    <property type="component" value="Unassembled WGS sequence"/>
</dbReference>
<dbReference type="Pfam" id="PF17863">
    <property type="entry name" value="AAA_lid_2"/>
    <property type="match status" value="1"/>
</dbReference>
<evidence type="ECO:0000313" key="3">
    <source>
        <dbReference type="EMBL" id="GEP02023.1"/>
    </source>
</evidence>
<dbReference type="InterPro" id="IPR002035">
    <property type="entry name" value="VWF_A"/>
</dbReference>
<dbReference type="InterPro" id="IPR027417">
    <property type="entry name" value="P-loop_NTPase"/>
</dbReference>
<proteinExistence type="predicted"/>
<reference evidence="6" key="2">
    <citation type="journal article" date="2019" name="Int. J. Syst. Evol. Microbiol.">
        <title>The Global Catalogue of Microorganisms (GCM) 10K type strain sequencing project: providing services to taxonomists for standard genome sequencing and annotation.</title>
        <authorList>
            <consortium name="The Broad Institute Genomics Platform"/>
            <consortium name="The Broad Institute Genome Sequencing Center for Infectious Disease"/>
            <person name="Wu L."/>
            <person name="Ma J."/>
        </authorList>
    </citation>
    <scope>NUCLEOTIDE SEQUENCE [LARGE SCALE GENOMIC DNA]</scope>
    <source>
        <strain evidence="6">NBRC 107715</strain>
    </source>
</reference>
<organism evidence="3 5">
    <name type="scientific">Methylobacterium oxalidis</name>
    <dbReference type="NCBI Taxonomy" id="944322"/>
    <lineage>
        <taxon>Bacteria</taxon>
        <taxon>Pseudomonadati</taxon>
        <taxon>Pseudomonadota</taxon>
        <taxon>Alphaproteobacteria</taxon>
        <taxon>Hyphomicrobiales</taxon>
        <taxon>Methylobacteriaceae</taxon>
        <taxon>Methylobacterium</taxon>
    </lineage>
</organism>
<dbReference type="EMBL" id="BJZU01000002">
    <property type="protein sequence ID" value="GEP02023.1"/>
    <property type="molecule type" value="Genomic_DNA"/>
</dbReference>
<dbReference type="AlphaFoldDB" id="A0A512IWI5"/>
<dbReference type="Gene3D" id="3.40.50.410">
    <property type="entry name" value="von Willebrand factor, type A domain"/>
    <property type="match status" value="1"/>
</dbReference>
<feature type="compositionally biased region" description="Basic and acidic residues" evidence="1">
    <location>
        <begin position="326"/>
        <end position="343"/>
    </location>
</feature>
<evidence type="ECO:0000256" key="1">
    <source>
        <dbReference type="SAM" id="MobiDB-lite"/>
    </source>
</evidence>
<reference evidence="4" key="4">
    <citation type="submission" date="2023-01" db="EMBL/GenBank/DDBJ databases">
        <title>Draft genome sequence of Methylobacterium oxalidis strain NBRC 107715.</title>
        <authorList>
            <person name="Sun Q."/>
            <person name="Mori K."/>
        </authorList>
    </citation>
    <scope>NUCLEOTIDE SEQUENCE</scope>
    <source>
        <strain evidence="4">NBRC 107715</strain>
    </source>
</reference>
<dbReference type="RefSeq" id="WP_174804859.1">
    <property type="nucleotide sequence ID" value="NZ_BJZU01000002.1"/>
</dbReference>
<dbReference type="Proteomes" id="UP001156856">
    <property type="component" value="Unassembled WGS sequence"/>
</dbReference>